<dbReference type="EMBL" id="BMLV01000006">
    <property type="protein sequence ID" value="GGP06188.1"/>
    <property type="molecule type" value="Genomic_DNA"/>
</dbReference>
<keyword evidence="1" id="KW-1133">Transmembrane helix</keyword>
<proteinExistence type="predicted"/>
<keyword evidence="1" id="KW-0812">Transmembrane</keyword>
<dbReference type="Pfam" id="PF13584">
    <property type="entry name" value="BatD"/>
    <property type="match status" value="1"/>
</dbReference>
<name>A0ABQ2NMQ5_9FLAO</name>
<dbReference type="PANTHER" id="PTHR40940">
    <property type="entry name" value="PROTEIN BATD-RELATED"/>
    <property type="match status" value="1"/>
</dbReference>
<organism evidence="2 3">
    <name type="scientific">Cloacibacterium rupense</name>
    <dbReference type="NCBI Taxonomy" id="517423"/>
    <lineage>
        <taxon>Bacteria</taxon>
        <taxon>Pseudomonadati</taxon>
        <taxon>Bacteroidota</taxon>
        <taxon>Flavobacteriia</taxon>
        <taxon>Flavobacteriales</taxon>
        <taxon>Weeksellaceae</taxon>
    </lineage>
</organism>
<sequence>MTDVNVKDAKMNEPIVLTIVQEVVGENMIQQTPLQLMDMSKFDVVGNASEQNTFIDQKRGIRVNQIVYQFYLMPKVSGKVKIGSALLTVNGKIYKSEPFDINIKENFKNVEADYLAKDVFLNLEVEDKTVYENQPTIAVLRAYSKNFDNFRKLENIKFSTQENAVIRPISYKKLDIETEEEGEYSSQVIATFVIFPEKAGNVEIEPVSAMVKNSDLNKIVSNKVKLSVKNLPEGSPEGFKNAVGNFDVSIQTLNKLQKVEINKPINVLVKIAGQGNLDVEKLPKLIESAEYSFFKPKITTKLMTNKNGVKGVVAANYILIPKKEGQISIDLERFSFFDPILKKYIDLGIRTLKLDVLTPEQIAEQKSTLDVVDDYTKNVIETVPLPVVEKKSNSMSYSFNWINLLLNLALFLGGAFILYYIINKRRQKAELADLPLKPITTIAEEEEKLKKEMKSDFSVHFEYLKTIKNNNDFSEFFKIYEELHHDVELYVENRNKVNLKTFLQNTQGRQFLEEFKDLQRLMSIEKYAPIHDQEHIDELYDRIIKIYSEIVN</sequence>
<accession>A0ABQ2NMQ5</accession>
<gene>
    <name evidence="2" type="ORF">GCM10010992_25400</name>
</gene>
<reference evidence="3" key="1">
    <citation type="journal article" date="2019" name="Int. J. Syst. Evol. Microbiol.">
        <title>The Global Catalogue of Microorganisms (GCM) 10K type strain sequencing project: providing services to taxonomists for standard genome sequencing and annotation.</title>
        <authorList>
            <consortium name="The Broad Institute Genomics Platform"/>
            <consortium name="The Broad Institute Genome Sequencing Center for Infectious Disease"/>
            <person name="Wu L."/>
            <person name="Ma J."/>
        </authorList>
    </citation>
    <scope>NUCLEOTIDE SEQUENCE [LARGE SCALE GENOMIC DNA]</scope>
    <source>
        <strain evidence="3">CGMCC 1.7656</strain>
    </source>
</reference>
<dbReference type="PANTHER" id="PTHR40940:SF2">
    <property type="entry name" value="BATD"/>
    <property type="match status" value="1"/>
</dbReference>
<evidence type="ECO:0000313" key="3">
    <source>
        <dbReference type="Proteomes" id="UP000620064"/>
    </source>
</evidence>
<dbReference type="InterPro" id="IPR025738">
    <property type="entry name" value="BatD"/>
</dbReference>
<evidence type="ECO:0008006" key="4">
    <source>
        <dbReference type="Google" id="ProtNLM"/>
    </source>
</evidence>
<evidence type="ECO:0000313" key="2">
    <source>
        <dbReference type="EMBL" id="GGP06188.1"/>
    </source>
</evidence>
<dbReference type="Proteomes" id="UP000620064">
    <property type="component" value="Unassembled WGS sequence"/>
</dbReference>
<feature type="transmembrane region" description="Helical" evidence="1">
    <location>
        <begin position="401"/>
        <end position="422"/>
    </location>
</feature>
<keyword evidence="3" id="KW-1185">Reference proteome</keyword>
<evidence type="ECO:0000256" key="1">
    <source>
        <dbReference type="SAM" id="Phobius"/>
    </source>
</evidence>
<keyword evidence="1" id="KW-0472">Membrane</keyword>
<protein>
    <recommendedName>
        <fullName evidence="4">Oxygen tolerance</fullName>
    </recommendedName>
</protein>
<comment type="caution">
    <text evidence="2">The sequence shown here is derived from an EMBL/GenBank/DDBJ whole genome shotgun (WGS) entry which is preliminary data.</text>
</comment>